<accession>A0ABQ9FE66</accession>
<keyword evidence="9" id="KW-0967">Endosome</keyword>
<evidence type="ECO:0000256" key="5">
    <source>
        <dbReference type="ARBA" id="ARBA00004651"/>
    </source>
</evidence>
<dbReference type="Pfam" id="PF16185">
    <property type="entry name" value="MTABC_N"/>
    <property type="match status" value="1"/>
</dbReference>
<feature type="domain" description="ABC transmembrane type-1" evidence="15">
    <location>
        <begin position="327"/>
        <end position="449"/>
    </location>
</feature>
<evidence type="ECO:0000256" key="11">
    <source>
        <dbReference type="ARBA" id="ARBA00022967"/>
    </source>
</evidence>
<evidence type="ECO:0000256" key="7">
    <source>
        <dbReference type="ARBA" id="ARBA00022475"/>
    </source>
</evidence>
<feature type="transmembrane region" description="Helical" evidence="14">
    <location>
        <begin position="23"/>
        <end position="42"/>
    </location>
</feature>
<evidence type="ECO:0000256" key="3">
    <source>
        <dbReference type="ARBA" id="ARBA00004337"/>
    </source>
</evidence>
<reference evidence="16 17" key="1">
    <citation type="submission" date="2022-12" db="EMBL/GenBank/DDBJ databases">
        <title>Chromosome-level genome of Tegillarca granosa.</title>
        <authorList>
            <person name="Kim J."/>
        </authorList>
    </citation>
    <scope>NUCLEOTIDE SEQUENCE [LARGE SCALE GENOMIC DNA]</scope>
    <source>
        <strain evidence="16">Teg-2019</strain>
        <tissue evidence="16">Adductor muscle</tissue>
    </source>
</reference>
<keyword evidence="8 14" id="KW-0812">Transmembrane</keyword>
<gene>
    <name evidence="16" type="ORF">KUTeg_008509</name>
</gene>
<keyword evidence="17" id="KW-1185">Reference proteome</keyword>
<keyword evidence="11" id="KW-1278">Translocase</keyword>
<comment type="caution">
    <text evidence="16">The sequence shown here is derived from an EMBL/GenBank/DDBJ whole genome shotgun (WGS) entry which is preliminary data.</text>
</comment>
<keyword evidence="6" id="KW-0813">Transport</keyword>
<name>A0ABQ9FE66_TEGGR</name>
<sequence length="478" mass="54358">MQYCQAGDNFTDIWVDKGINPCFLYSVTSSILFLVIFIGGYVQCMVFSKYSTPIDSKFRKGACGYVFQYLFTIILISEAVIHVILQDTTIDPQNVAGYQLLTVLVLVTGWIGSLKILSLERNRALPTIPTRGHGLVLLMFWTLAFLKENLAFVSWWSHQWWWYFNSYSDKVEFALWVVRYACSLALFILGLQGEQSSSGGQTQRSTWSNIFTKLKMMLPYVWPKGSWWRQAIVVGCLLILGAGRGINVLVPLYSKYIVNSLTVQQSSSTDDVEVTVGPEFRWDYICIYSLLLFLRGGGLSLRWHLSRKTGEVLRVVDRGTNSINSLLRRDMNRKDNATNARAVDSLLNFETVKYYGASSFEVNRYDEAIKTYQVSEWKSTASLNLLNSMQNVVITSGMLVGSLLCAWAVVHSLKDLKLTVGDYVLFGTYLNQLYGPLNFLGTYYRFVKDIPNAKAIDVKQGEIELKNIIVHYCNKMNK</sequence>
<dbReference type="PROSITE" id="PS50929">
    <property type="entry name" value="ABC_TM1F"/>
    <property type="match status" value="1"/>
</dbReference>
<proteinExistence type="predicted"/>
<dbReference type="PANTHER" id="PTHR24221:SF654">
    <property type="entry name" value="ATP-BINDING CASSETTE SUB-FAMILY B MEMBER 6"/>
    <property type="match status" value="1"/>
</dbReference>
<dbReference type="Gene3D" id="1.20.1560.10">
    <property type="entry name" value="ABC transporter type 1, transmembrane domain"/>
    <property type="match status" value="2"/>
</dbReference>
<keyword evidence="7" id="KW-1003">Cell membrane</keyword>
<evidence type="ECO:0000256" key="4">
    <source>
        <dbReference type="ARBA" id="ARBA00004477"/>
    </source>
</evidence>
<dbReference type="SUPFAM" id="SSF90123">
    <property type="entry name" value="ABC transporter transmembrane region"/>
    <property type="match status" value="1"/>
</dbReference>
<dbReference type="InterPro" id="IPR039421">
    <property type="entry name" value="Type_1_exporter"/>
</dbReference>
<organism evidence="16 17">
    <name type="scientific">Tegillarca granosa</name>
    <name type="common">Malaysian cockle</name>
    <name type="synonym">Anadara granosa</name>
    <dbReference type="NCBI Taxonomy" id="220873"/>
    <lineage>
        <taxon>Eukaryota</taxon>
        <taxon>Metazoa</taxon>
        <taxon>Spiralia</taxon>
        <taxon>Lophotrochozoa</taxon>
        <taxon>Mollusca</taxon>
        <taxon>Bivalvia</taxon>
        <taxon>Autobranchia</taxon>
        <taxon>Pteriomorphia</taxon>
        <taxon>Arcoida</taxon>
        <taxon>Arcoidea</taxon>
        <taxon>Arcidae</taxon>
        <taxon>Tegillarca</taxon>
    </lineage>
</organism>
<protein>
    <recommendedName>
        <fullName evidence="15">ABC transmembrane type-1 domain-containing protein</fullName>
    </recommendedName>
</protein>
<evidence type="ECO:0000256" key="10">
    <source>
        <dbReference type="ARBA" id="ARBA00022824"/>
    </source>
</evidence>
<dbReference type="PANTHER" id="PTHR24221">
    <property type="entry name" value="ATP-BINDING CASSETTE SUB-FAMILY B"/>
    <property type="match status" value="1"/>
</dbReference>
<evidence type="ECO:0000256" key="8">
    <source>
        <dbReference type="ARBA" id="ARBA00022692"/>
    </source>
</evidence>
<evidence type="ECO:0000256" key="1">
    <source>
        <dbReference type="ARBA" id="ARBA00004146"/>
    </source>
</evidence>
<evidence type="ECO:0000256" key="6">
    <source>
        <dbReference type="ARBA" id="ARBA00022448"/>
    </source>
</evidence>
<feature type="transmembrane region" description="Helical" evidence="14">
    <location>
        <begin position="96"/>
        <end position="114"/>
    </location>
</feature>
<evidence type="ECO:0000256" key="12">
    <source>
        <dbReference type="ARBA" id="ARBA00022989"/>
    </source>
</evidence>
<feature type="transmembrane region" description="Helical" evidence="14">
    <location>
        <begin position="231"/>
        <end position="253"/>
    </location>
</feature>
<evidence type="ECO:0000313" key="16">
    <source>
        <dbReference type="EMBL" id="KAJ8313948.1"/>
    </source>
</evidence>
<dbReference type="Pfam" id="PF00664">
    <property type="entry name" value="ABC_membrane"/>
    <property type="match status" value="1"/>
</dbReference>
<evidence type="ECO:0000259" key="15">
    <source>
        <dbReference type="PROSITE" id="PS50929"/>
    </source>
</evidence>
<dbReference type="InterPro" id="IPR032410">
    <property type="entry name" value="ABCB6_N"/>
</dbReference>
<evidence type="ECO:0000256" key="9">
    <source>
        <dbReference type="ARBA" id="ARBA00022753"/>
    </source>
</evidence>
<feature type="transmembrane region" description="Helical" evidence="14">
    <location>
        <begin position="62"/>
        <end position="84"/>
    </location>
</feature>
<keyword evidence="12 14" id="KW-1133">Transmembrane helix</keyword>
<keyword evidence="13 14" id="KW-0472">Membrane</keyword>
<dbReference type="Proteomes" id="UP001217089">
    <property type="component" value="Unassembled WGS sequence"/>
</dbReference>
<evidence type="ECO:0000256" key="13">
    <source>
        <dbReference type="ARBA" id="ARBA00023136"/>
    </source>
</evidence>
<dbReference type="InterPro" id="IPR036640">
    <property type="entry name" value="ABC1_TM_sf"/>
</dbReference>
<feature type="transmembrane region" description="Helical" evidence="14">
    <location>
        <begin position="135"/>
        <end position="153"/>
    </location>
</feature>
<keyword evidence="10" id="KW-0256">Endoplasmic reticulum</keyword>
<feature type="transmembrane region" description="Helical" evidence="14">
    <location>
        <begin position="392"/>
        <end position="410"/>
    </location>
</feature>
<evidence type="ECO:0000256" key="2">
    <source>
        <dbReference type="ARBA" id="ARBA00004225"/>
    </source>
</evidence>
<evidence type="ECO:0000256" key="14">
    <source>
        <dbReference type="SAM" id="Phobius"/>
    </source>
</evidence>
<evidence type="ECO:0000313" key="17">
    <source>
        <dbReference type="Proteomes" id="UP001217089"/>
    </source>
</evidence>
<dbReference type="InterPro" id="IPR011527">
    <property type="entry name" value="ABC1_TM_dom"/>
</dbReference>
<comment type="subcellular location">
    <subcellularLocation>
        <location evidence="5">Cell membrane</location>
        <topology evidence="5">Multi-pass membrane protein</topology>
    </subcellularLocation>
    <subcellularLocation>
        <location evidence="1">Early endosome membrane</location>
    </subcellularLocation>
    <subcellularLocation>
        <location evidence="4">Endoplasmic reticulum membrane</location>
        <topology evidence="4">Multi-pass membrane protein</topology>
    </subcellularLocation>
    <subcellularLocation>
        <location evidence="3">Endosome membrane</location>
        <topology evidence="3">Multi-pass membrane protein</topology>
    </subcellularLocation>
    <subcellularLocation>
        <location evidence="2">Mitochondrion membrane</location>
        <topology evidence="2">Multi-pass membrane protein</topology>
    </subcellularLocation>
</comment>
<dbReference type="EMBL" id="JARBDR010000342">
    <property type="protein sequence ID" value="KAJ8313948.1"/>
    <property type="molecule type" value="Genomic_DNA"/>
</dbReference>